<sequence>MRNCLLSTLTYFDMFHYPLTADELYAFCAKAVDRQKLEVELSEMVSEQLIFHTDRFYSLCPGNQLAERRIKGNKAAISQLQIASKIAWLISLFPYVRGVGISGSLSKNFADESSDIDFFIITAKDRLWISRTILMLFRKIWVPFGRGKWFCMNYWVDEAGIEIVEKNIFTAIEIATLVPMCGEKTFEDFFAANEWTRNYLPNYVVNNKFLRVKNNWLMKRLLETVFDLPIFNKLERRLMLITGKRYKKKTEDGQLNKKGILIGMQASERYSKHNPQNFQFVLLKRYEQKLNDLLQKVSKHAAIF</sequence>
<evidence type="ECO:0000313" key="1">
    <source>
        <dbReference type="EMBL" id="ANE53002.1"/>
    </source>
</evidence>
<dbReference type="EMBL" id="CP011390">
    <property type="protein sequence ID" value="ANE53002.1"/>
    <property type="molecule type" value="Genomic_DNA"/>
</dbReference>
<gene>
    <name evidence="1" type="ORF">SY85_23540</name>
</gene>
<name>A0A172U1A4_9BACT</name>
<reference evidence="1 2" key="2">
    <citation type="journal article" date="2016" name="Int. J. Syst. Evol. Microbiol.">
        <title>Flavisolibacter tropicus sp. nov., isolated from tropical soil.</title>
        <authorList>
            <person name="Lee J.J."/>
            <person name="Kang M.S."/>
            <person name="Kim G.S."/>
            <person name="Lee C.S."/>
            <person name="Lim S."/>
            <person name="Lee J."/>
            <person name="Roh S.H."/>
            <person name="Kang H."/>
            <person name="Ha J.M."/>
            <person name="Bae S."/>
            <person name="Jung H.Y."/>
            <person name="Kim M.K."/>
        </authorList>
    </citation>
    <scope>NUCLEOTIDE SEQUENCE [LARGE SCALE GENOMIC DNA]</scope>
    <source>
        <strain evidence="1 2">LCS9</strain>
    </source>
</reference>
<dbReference type="AlphaFoldDB" id="A0A172U1A4"/>
<proteinExistence type="predicted"/>
<accession>A0A172U1A4</accession>
<dbReference type="Proteomes" id="UP000077177">
    <property type="component" value="Chromosome"/>
</dbReference>
<dbReference type="SUPFAM" id="SSF81301">
    <property type="entry name" value="Nucleotidyltransferase"/>
    <property type="match status" value="1"/>
</dbReference>
<dbReference type="STRING" id="1492898.SY85_23540"/>
<evidence type="ECO:0000313" key="2">
    <source>
        <dbReference type="Proteomes" id="UP000077177"/>
    </source>
</evidence>
<evidence type="ECO:0008006" key="3">
    <source>
        <dbReference type="Google" id="ProtNLM"/>
    </source>
</evidence>
<keyword evidence="2" id="KW-1185">Reference proteome</keyword>
<dbReference type="KEGG" id="fla:SY85_23540"/>
<reference evidence="2" key="1">
    <citation type="submission" date="2015-01" db="EMBL/GenBank/DDBJ databases">
        <title>Flavisolibacter sp./LCS9/ whole genome sequencing.</title>
        <authorList>
            <person name="Kim M.K."/>
            <person name="Srinivasan S."/>
            <person name="Lee J.-J."/>
        </authorList>
    </citation>
    <scope>NUCLEOTIDE SEQUENCE [LARGE SCALE GENOMIC DNA]</scope>
    <source>
        <strain evidence="2">LCS9</strain>
    </source>
</reference>
<organism evidence="1 2">
    <name type="scientific">Flavisolibacter tropicus</name>
    <dbReference type="NCBI Taxonomy" id="1492898"/>
    <lineage>
        <taxon>Bacteria</taxon>
        <taxon>Pseudomonadati</taxon>
        <taxon>Bacteroidota</taxon>
        <taxon>Chitinophagia</taxon>
        <taxon>Chitinophagales</taxon>
        <taxon>Chitinophagaceae</taxon>
        <taxon>Flavisolibacter</taxon>
    </lineage>
</organism>
<dbReference type="InterPro" id="IPR043519">
    <property type="entry name" value="NT_sf"/>
</dbReference>
<protein>
    <recommendedName>
        <fullName evidence="3">Polymerase nucleotidyl transferase domain-containing protein</fullName>
    </recommendedName>
</protein>